<evidence type="ECO:0000313" key="2">
    <source>
        <dbReference type="EMBL" id="MCM2388803.1"/>
    </source>
</evidence>
<feature type="region of interest" description="Disordered" evidence="1">
    <location>
        <begin position="1"/>
        <end position="24"/>
    </location>
</feature>
<proteinExistence type="predicted"/>
<evidence type="ECO:0000313" key="3">
    <source>
        <dbReference type="Proteomes" id="UP001431429"/>
    </source>
</evidence>
<dbReference type="EMBL" id="JAMQAW010000008">
    <property type="protein sequence ID" value="MCM2388803.1"/>
    <property type="molecule type" value="Genomic_DNA"/>
</dbReference>
<sequence length="148" mass="15983">MAERRGARTVRAREKARALNAERRQREQQLEDLAVLWFETDEQIVDTSNAAQQKIDKYVARVRSEAEGETGRLRESMNGVVADMLKLAGVRSVAERLGISEAAVREAKVSLEGTSGEPVDSPAPPEPASGQSPLSVDALAEGARTPSA</sequence>
<protein>
    <submittedName>
        <fullName evidence="2">Uncharacterized protein</fullName>
    </submittedName>
</protein>
<organism evidence="2 3">
    <name type="scientific">Streptomyces albipurpureus</name>
    <dbReference type="NCBI Taxonomy" id="2897419"/>
    <lineage>
        <taxon>Bacteria</taxon>
        <taxon>Bacillati</taxon>
        <taxon>Actinomycetota</taxon>
        <taxon>Actinomycetes</taxon>
        <taxon>Kitasatosporales</taxon>
        <taxon>Streptomycetaceae</taxon>
        <taxon>Streptomyces</taxon>
    </lineage>
</organism>
<dbReference type="RefSeq" id="WP_250919130.1">
    <property type="nucleotide sequence ID" value="NZ_JAMQAW010000008.1"/>
</dbReference>
<accession>A0ABT0UJX3</accession>
<reference evidence="2" key="1">
    <citation type="submission" date="2022-06" db="EMBL/GenBank/DDBJ databases">
        <title>Genome public.</title>
        <authorList>
            <person name="Sun Q."/>
        </authorList>
    </citation>
    <scope>NUCLEOTIDE SEQUENCE</scope>
    <source>
        <strain evidence="2">CWNU-1</strain>
    </source>
</reference>
<comment type="caution">
    <text evidence="2">The sequence shown here is derived from an EMBL/GenBank/DDBJ whole genome shotgun (WGS) entry which is preliminary data.</text>
</comment>
<evidence type="ECO:0000256" key="1">
    <source>
        <dbReference type="SAM" id="MobiDB-lite"/>
    </source>
</evidence>
<gene>
    <name evidence="2" type="ORF">NBG84_10955</name>
</gene>
<keyword evidence="3" id="KW-1185">Reference proteome</keyword>
<feature type="region of interest" description="Disordered" evidence="1">
    <location>
        <begin position="108"/>
        <end position="148"/>
    </location>
</feature>
<name>A0ABT0UJX3_9ACTN</name>
<dbReference type="Proteomes" id="UP001431429">
    <property type="component" value="Unassembled WGS sequence"/>
</dbReference>